<proteinExistence type="predicted"/>
<dbReference type="Pfam" id="PF06033">
    <property type="entry name" value="DUF918"/>
    <property type="match status" value="1"/>
</dbReference>
<accession>A0A7G9U8I1</accession>
<reference evidence="1" key="1">
    <citation type="submission" date="2019-11" db="EMBL/GenBank/DDBJ databases">
        <title>Studies on the baculoviruses infecting the caterpillars, Spilarctia obliqua Walker (Erebidae) and Pieris brassicae Linn. (Pieridae) (Insecta: Lepidoptera).</title>
        <authorList>
            <person name="Paul S."/>
            <person name="Arumugaperumal A."/>
            <person name="Sathiya Balasingh Thangapandi E.J.J."/>
            <person name="Sarjubala Devi H."/>
            <person name="Johnson T."/>
            <person name="Maisnam S."/>
            <person name="Krishnavel S."/>
            <person name="Soman Syamala S."/>
            <person name="Ramamoorthy S."/>
            <person name="Karthikeyan R."/>
            <person name="Subburaman C."/>
            <person name="Jeyaprakash R."/>
            <person name="Azhaguchamy M."/>
            <person name="Ramaiyer V."/>
            <person name="Sivasubramaniam S."/>
        </authorList>
    </citation>
    <scope>NUCLEOTIDE SEQUENCE</scope>
    <source>
        <strain evidence="1">Manipur</strain>
    </source>
</reference>
<organism evidence="1">
    <name type="scientific">Spilarctia obliqua nucleopolyhedrovirus</name>
    <dbReference type="NCBI Taxonomy" id="1638618"/>
    <lineage>
        <taxon>Viruses</taxon>
        <taxon>Viruses incertae sedis</taxon>
        <taxon>Naldaviricetes</taxon>
        <taxon>Lefavirales</taxon>
        <taxon>Baculoviridae</taxon>
        <taxon>Alphabaculovirus</taxon>
    </lineage>
</organism>
<name>A0A7G9U8I1_9ABAC</name>
<dbReference type="EMBL" id="MN750550">
    <property type="protein sequence ID" value="QNN89412.1"/>
    <property type="molecule type" value="Genomic_DNA"/>
</dbReference>
<evidence type="ECO:0000313" key="1">
    <source>
        <dbReference type="EMBL" id="QNN89412.1"/>
    </source>
</evidence>
<protein>
    <submittedName>
        <fullName evidence="1">ORF93</fullName>
    </submittedName>
</protein>
<sequence length="84" mass="9607">MILSLHARRLEFDNVILDLSQLELNDGQPENHYIVFLNVKRAFYKNFIVSCDMSLETFALHVYQNAQLTVDGVAVPRAPDLLTT</sequence>
<dbReference type="InterPro" id="IPR009264">
    <property type="entry name" value="AcMNPV_Orf57"/>
</dbReference>